<dbReference type="AlphaFoldDB" id="V5YVW0"/>
<accession>V5YVW0</accession>
<protein>
    <submittedName>
        <fullName evidence="1">Putative acyl carrier protein phosphodiesterase</fullName>
    </submittedName>
</protein>
<proteinExistence type="predicted"/>
<sequence>MHRRWPAQKRDWPRACYRCAEQARLSGQAVNLSRRRIDGDSAVFRAECQSLCSNEGDVRNAKEAEETAQIGFLMVQEGQWRAFAVQATAGGSNDNAFPLGEAFSAVFRIAESSAWHCKSVKPGAQLSGQRKVIHRRTDDNDIGGKEVVDEFGVAGNGLFDVLVLRLHALQSQKFGAGKVVNRVGGEIGVDDPGVRLGNRKVFDDRRRELAAYRPLVENAGIDMKQCHGEILRYKMVTRDNNITMP</sequence>
<evidence type="ECO:0000313" key="1">
    <source>
        <dbReference type="EMBL" id="BAO21016.1"/>
    </source>
</evidence>
<name>V5YVW0_SERMA</name>
<dbReference type="EMBL" id="AB894481">
    <property type="protein sequence ID" value="BAO21016.1"/>
    <property type="molecule type" value="Genomic_DNA"/>
</dbReference>
<organism evidence="1">
    <name type="scientific">Serratia marcescens</name>
    <dbReference type="NCBI Taxonomy" id="615"/>
    <lineage>
        <taxon>Bacteria</taxon>
        <taxon>Pseudomonadati</taxon>
        <taxon>Pseudomonadota</taxon>
        <taxon>Gammaproteobacteria</taxon>
        <taxon>Enterobacterales</taxon>
        <taxon>Yersiniaceae</taxon>
        <taxon>Serratia</taxon>
    </lineage>
</organism>
<reference evidence="1" key="1">
    <citation type="submission" date="2013-12" db="EMBL/GenBank/DDBJ databases">
        <title>Genetic environments surrounding aac(6')-Ial.</title>
        <authorList>
            <person name="Tada T."/>
            <person name="Miyoshi-Akiyama T."/>
            <person name="Kirikae T."/>
        </authorList>
    </citation>
    <scope>NUCLEOTIDE SEQUENCE</scope>
    <source>
        <strain evidence="1">IOMTU 115</strain>
    </source>
</reference>